<name>A0ACB8UP12_9EURO</name>
<accession>A0ACB8UP12</accession>
<sequence>MPVSHLTLTVSNLPQSTSFFLSCLQPLGYRFIGRHENSIGFGAEPGQPADFWIAEERPGVPAGAAHIAFPAPSHDAVGAFFIAALKAGGKIHGEPCLRDADQGYYSAAVIDFDGNSIEAVHRARAAAASAADDRALTVVDRASYVSRAVSTKSSSRVPKSEVGSVARRSSVSVAKSRTLPSIERTAVAKSTVSVAKQPPAQTTYQQQPQQSTASAFQQPAQSSVAKPVDNLSGAKAVVGTLLGAAAGAAIAYAMVKGESPPTEPAPPRYTEEPLAYAANQAPSEYKALGPPQRSMSVDDGISAYARTTYSKNPRASTIFEGIEQCTQLLSKAATLAGGGNNLPQMQQLQQHPEMHRSSSGSIVYATGEMPLRAIEGIPDDYDGASEFPYNNHRNPSTFISSFTERPRRRFEEDRRSSYSGQSGSSSVMSSSTIKPPKSSHSRPASSHRSHSSRSVITINDIYDKAPSTTASGYYSARNIPLPSGSVTTITSTTTTSSSKAASRNSSNSKRSTTTHSSAARHVPLPASIAGTSTIFLDDVDVDSHVTLPTVLPDGGGSRASRKTTTTTTSSRRRRSRSGSRRGSTVSLSASSLRGSGSGSKFDEPVLPSDSVSQIGSNVSRKSGRSRK</sequence>
<evidence type="ECO:0000313" key="1">
    <source>
        <dbReference type="EMBL" id="KAI2382048.1"/>
    </source>
</evidence>
<dbReference type="EMBL" id="JALBCA010000148">
    <property type="protein sequence ID" value="KAI2382048.1"/>
    <property type="molecule type" value="Genomic_DNA"/>
</dbReference>
<comment type="caution">
    <text evidence="1">The sequence shown here is derived from an EMBL/GenBank/DDBJ whole genome shotgun (WGS) entry which is preliminary data.</text>
</comment>
<organism evidence="1">
    <name type="scientific">Ophidiomyces ophidiicola</name>
    <dbReference type="NCBI Taxonomy" id="1387563"/>
    <lineage>
        <taxon>Eukaryota</taxon>
        <taxon>Fungi</taxon>
        <taxon>Dikarya</taxon>
        <taxon>Ascomycota</taxon>
        <taxon>Pezizomycotina</taxon>
        <taxon>Eurotiomycetes</taxon>
        <taxon>Eurotiomycetidae</taxon>
        <taxon>Onygenales</taxon>
        <taxon>Onygenaceae</taxon>
        <taxon>Ophidiomyces</taxon>
    </lineage>
</organism>
<proteinExistence type="predicted"/>
<protein>
    <submittedName>
        <fullName evidence="1">Uncharacterized protein</fullName>
    </submittedName>
</protein>
<gene>
    <name evidence="1" type="ORF">LOY88_006360</name>
</gene>
<reference evidence="1" key="1">
    <citation type="journal article" date="2022" name="bioRxiv">
        <title>Population genetic analysis of Ophidiomyces ophidiicola, the causative agent of snake fungal disease, indicates recent introductions to the USA.</title>
        <authorList>
            <person name="Ladner J.T."/>
            <person name="Palmer J.M."/>
            <person name="Ettinger C.L."/>
            <person name="Stajich J.E."/>
            <person name="Farrell T.M."/>
            <person name="Glorioso B.M."/>
            <person name="Lawson B."/>
            <person name="Price S.J."/>
            <person name="Stengle A.G."/>
            <person name="Grear D.A."/>
            <person name="Lorch J.M."/>
        </authorList>
    </citation>
    <scope>NUCLEOTIDE SEQUENCE</scope>
    <source>
        <strain evidence="1">NWHC 24266-5</strain>
    </source>
</reference>